<feature type="region of interest" description="Disordered" evidence="1">
    <location>
        <begin position="41"/>
        <end position="66"/>
    </location>
</feature>
<dbReference type="Gene3D" id="2.60.40.10">
    <property type="entry name" value="Immunoglobulins"/>
    <property type="match status" value="1"/>
</dbReference>
<evidence type="ECO:0000313" key="2">
    <source>
        <dbReference type="EMBL" id="VAW28824.1"/>
    </source>
</evidence>
<dbReference type="InterPro" id="IPR013783">
    <property type="entry name" value="Ig-like_fold"/>
</dbReference>
<dbReference type="InterPro" id="IPR011467">
    <property type="entry name" value="DUF1573"/>
</dbReference>
<proteinExistence type="predicted"/>
<gene>
    <name evidence="2" type="ORF">MNBD_BACTEROID06-1637</name>
</gene>
<feature type="non-terminal residue" evidence="2">
    <location>
        <position position="117"/>
    </location>
</feature>
<dbReference type="AlphaFoldDB" id="A0A3B0VA93"/>
<reference evidence="2" key="1">
    <citation type="submission" date="2018-06" db="EMBL/GenBank/DDBJ databases">
        <authorList>
            <person name="Zhirakovskaya E."/>
        </authorList>
    </citation>
    <scope>NUCLEOTIDE SEQUENCE</scope>
</reference>
<protein>
    <recommendedName>
        <fullName evidence="3">DUF1573 domain-containing protein</fullName>
    </recommendedName>
</protein>
<dbReference type="Pfam" id="PF07610">
    <property type="entry name" value="DUF1573"/>
    <property type="match status" value="1"/>
</dbReference>
<evidence type="ECO:0008006" key="3">
    <source>
        <dbReference type="Google" id="ProtNLM"/>
    </source>
</evidence>
<organism evidence="2">
    <name type="scientific">hydrothermal vent metagenome</name>
    <dbReference type="NCBI Taxonomy" id="652676"/>
    <lineage>
        <taxon>unclassified sequences</taxon>
        <taxon>metagenomes</taxon>
        <taxon>ecological metagenomes</taxon>
    </lineage>
</organism>
<evidence type="ECO:0000256" key="1">
    <source>
        <dbReference type="SAM" id="MobiDB-lite"/>
    </source>
</evidence>
<sequence>MKTIALKAFVLAMLISGITACNDSASEKKIAALESRLAEMEKTNSTEATATTPVKAPDVKPEGPIPAFEWASTEHDFGTINENDVVTHTYTFKNTGESPLIIEGVRPSCGCTAPNWT</sequence>
<dbReference type="PROSITE" id="PS51257">
    <property type="entry name" value="PROKAR_LIPOPROTEIN"/>
    <property type="match status" value="1"/>
</dbReference>
<dbReference type="PANTHER" id="PTHR37833:SF1">
    <property type="entry name" value="SIGNAL PEPTIDE PROTEIN"/>
    <property type="match status" value="1"/>
</dbReference>
<accession>A0A3B0VA93</accession>
<dbReference type="PANTHER" id="PTHR37833">
    <property type="entry name" value="LIPOPROTEIN-RELATED"/>
    <property type="match status" value="1"/>
</dbReference>
<name>A0A3B0VA93_9ZZZZ</name>
<dbReference type="EMBL" id="UOES01000461">
    <property type="protein sequence ID" value="VAW28824.1"/>
    <property type="molecule type" value="Genomic_DNA"/>
</dbReference>